<evidence type="ECO:0000259" key="4">
    <source>
        <dbReference type="PROSITE" id="PS51194"/>
    </source>
</evidence>
<dbReference type="Gene3D" id="3.40.50.10810">
    <property type="entry name" value="Tandem AAA-ATPase domain"/>
    <property type="match status" value="1"/>
</dbReference>
<dbReference type="GO" id="GO:0005524">
    <property type="term" value="F:ATP binding"/>
    <property type="evidence" value="ECO:0007669"/>
    <property type="project" value="InterPro"/>
</dbReference>
<proteinExistence type="predicted"/>
<feature type="compositionally biased region" description="Polar residues" evidence="2">
    <location>
        <begin position="526"/>
        <end position="540"/>
    </location>
</feature>
<feature type="domain" description="Helicase C-terminal" evidence="4">
    <location>
        <begin position="362"/>
        <end position="529"/>
    </location>
</feature>
<dbReference type="InterPro" id="IPR049730">
    <property type="entry name" value="SNF2/RAD54-like_C"/>
</dbReference>
<dbReference type="InterPro" id="IPR038718">
    <property type="entry name" value="SNF2-like_sf"/>
</dbReference>
<reference evidence="5" key="1">
    <citation type="submission" date="2021-01" db="EMBL/GenBank/DDBJ databases">
        <authorList>
            <person name="Corre E."/>
            <person name="Pelletier E."/>
            <person name="Niang G."/>
            <person name="Scheremetjew M."/>
            <person name="Finn R."/>
            <person name="Kale V."/>
            <person name="Holt S."/>
            <person name="Cochrane G."/>
            <person name="Meng A."/>
            <person name="Brown T."/>
            <person name="Cohen L."/>
        </authorList>
    </citation>
    <scope>NUCLEOTIDE SEQUENCE</scope>
    <source>
        <strain evidence="5">CCMP1510</strain>
    </source>
</reference>
<sequence length="558" mass="63520">MDEILNAVGEATKSEWQRSFESFRRAAEMSDSDSKRTIREERIPKEILEYQKEAVRIGVERRGRLWLCDEQGLGKTVSSLILMAQYVEDWPLLILAPKAVRIQWFMEAKKWLALAFEHESTLWPNENKNIQLVTGKKDCAVQPDTKVMIASYDVFANNENAMLPPETNVWKCIIFDESHKLKDPTTKRTSTIKRIGMIARRVVLLTGTPYVTGAGDLHPQLEISAVPMCRQRLPNFFEWQQMYCEERIIYTGSREISTWTGCKPEKRAEVRGILEAAALRRTKKSLKTQLPVKLRYTIYIQAQKQKTKNQVHDLTEKYQRLKNAEVAYQQGEAEISDRPPTHEMNALFADLAKLKVDSVCEWIDETFIDTLDKSQVTNDKKFLVFAHHILTLDALQNQLTKKLSKKDRRLIRIDGSTSEAQRNRSLEQFRSDPHCICALLSITACGTGLDLRCASTVIFAEISANFAVHKQAEDRVHRIGQTQDCDIYYCLIPDSLDDIAYGSLVSKLKTCEQVVKHTQPLPPSTPTHRSSSGGQSSTRIGESPSKRPKIATPPTAHA</sequence>
<evidence type="ECO:0000313" key="5">
    <source>
        <dbReference type="EMBL" id="CAE0366526.1"/>
    </source>
</evidence>
<evidence type="ECO:0008006" key="6">
    <source>
        <dbReference type="Google" id="ProtNLM"/>
    </source>
</evidence>
<dbReference type="Gene3D" id="3.40.50.300">
    <property type="entry name" value="P-loop containing nucleotide triphosphate hydrolases"/>
    <property type="match status" value="1"/>
</dbReference>
<accession>A0A7S3JY26</accession>
<dbReference type="GO" id="GO:0043596">
    <property type="term" value="C:nuclear replication fork"/>
    <property type="evidence" value="ECO:0007669"/>
    <property type="project" value="TreeGrafter"/>
</dbReference>
<dbReference type="PROSITE" id="PS51192">
    <property type="entry name" value="HELICASE_ATP_BIND_1"/>
    <property type="match status" value="1"/>
</dbReference>
<keyword evidence="1" id="KW-0378">Hydrolase</keyword>
<evidence type="ECO:0000256" key="2">
    <source>
        <dbReference type="SAM" id="MobiDB-lite"/>
    </source>
</evidence>
<dbReference type="InterPro" id="IPR014001">
    <property type="entry name" value="Helicase_ATP-bd"/>
</dbReference>
<evidence type="ECO:0000256" key="1">
    <source>
        <dbReference type="ARBA" id="ARBA00022801"/>
    </source>
</evidence>
<name>A0A7S3JY26_9STRA</name>
<dbReference type="EMBL" id="HBIJ01010594">
    <property type="protein sequence ID" value="CAE0366526.1"/>
    <property type="molecule type" value="Transcribed_RNA"/>
</dbReference>
<dbReference type="AlphaFoldDB" id="A0A7S3JY26"/>
<dbReference type="PANTHER" id="PTHR45766:SF6">
    <property type="entry name" value="SWI_SNF-RELATED MATRIX-ASSOCIATED ACTIN-DEPENDENT REGULATOR OF CHROMATIN SUBFAMILY A-LIKE PROTEIN 1"/>
    <property type="match status" value="1"/>
</dbReference>
<dbReference type="GO" id="GO:0006281">
    <property type="term" value="P:DNA repair"/>
    <property type="evidence" value="ECO:0007669"/>
    <property type="project" value="TreeGrafter"/>
</dbReference>
<dbReference type="CDD" id="cd18793">
    <property type="entry name" value="SF2_C_SNF"/>
    <property type="match status" value="1"/>
</dbReference>
<dbReference type="Pfam" id="PF00271">
    <property type="entry name" value="Helicase_C"/>
    <property type="match status" value="1"/>
</dbReference>
<dbReference type="SMART" id="SM00490">
    <property type="entry name" value="HELICc"/>
    <property type="match status" value="1"/>
</dbReference>
<feature type="region of interest" description="Disordered" evidence="2">
    <location>
        <begin position="517"/>
        <end position="558"/>
    </location>
</feature>
<evidence type="ECO:0000259" key="3">
    <source>
        <dbReference type="PROSITE" id="PS51192"/>
    </source>
</evidence>
<organism evidence="5">
    <name type="scientific">Aureoumbra lagunensis</name>
    <dbReference type="NCBI Taxonomy" id="44058"/>
    <lineage>
        <taxon>Eukaryota</taxon>
        <taxon>Sar</taxon>
        <taxon>Stramenopiles</taxon>
        <taxon>Ochrophyta</taxon>
        <taxon>Pelagophyceae</taxon>
        <taxon>Pelagomonadales</taxon>
        <taxon>Aureoumbra</taxon>
    </lineage>
</organism>
<dbReference type="InterPro" id="IPR000330">
    <property type="entry name" value="SNF2_N"/>
</dbReference>
<dbReference type="InterPro" id="IPR027417">
    <property type="entry name" value="P-loop_NTPase"/>
</dbReference>
<dbReference type="PANTHER" id="PTHR45766">
    <property type="entry name" value="DNA ANNEALING HELICASE AND ENDONUCLEASE ZRANB3 FAMILY MEMBER"/>
    <property type="match status" value="1"/>
</dbReference>
<dbReference type="GO" id="GO:0016787">
    <property type="term" value="F:hydrolase activity"/>
    <property type="evidence" value="ECO:0007669"/>
    <property type="project" value="UniProtKB-KW"/>
</dbReference>
<feature type="domain" description="Helicase ATP-binding" evidence="3">
    <location>
        <begin position="56"/>
        <end position="227"/>
    </location>
</feature>
<dbReference type="SMART" id="SM00487">
    <property type="entry name" value="DEXDc"/>
    <property type="match status" value="1"/>
</dbReference>
<dbReference type="Pfam" id="PF00176">
    <property type="entry name" value="SNF2-rel_dom"/>
    <property type="match status" value="1"/>
</dbReference>
<protein>
    <recommendedName>
        <fullName evidence="6">Helicase ATP-binding domain-containing protein</fullName>
    </recommendedName>
</protein>
<dbReference type="PROSITE" id="PS51194">
    <property type="entry name" value="HELICASE_CTER"/>
    <property type="match status" value="1"/>
</dbReference>
<gene>
    <name evidence="5" type="ORF">ALAG00032_LOCUS7273</name>
</gene>
<dbReference type="GO" id="GO:0031297">
    <property type="term" value="P:replication fork processing"/>
    <property type="evidence" value="ECO:0007669"/>
    <property type="project" value="TreeGrafter"/>
</dbReference>
<dbReference type="InterPro" id="IPR001650">
    <property type="entry name" value="Helicase_C-like"/>
</dbReference>
<dbReference type="SUPFAM" id="SSF52540">
    <property type="entry name" value="P-loop containing nucleoside triphosphate hydrolases"/>
    <property type="match status" value="2"/>
</dbReference>